<evidence type="ECO:0000313" key="3">
    <source>
        <dbReference type="Proteomes" id="UP001159363"/>
    </source>
</evidence>
<protein>
    <submittedName>
        <fullName evidence="2">Uncharacterized protein</fullName>
    </submittedName>
</protein>
<accession>A0ABQ9G7D3</accession>
<keyword evidence="3" id="KW-1185">Reference proteome</keyword>
<feature type="region of interest" description="Disordered" evidence="1">
    <location>
        <begin position="43"/>
        <end position="67"/>
    </location>
</feature>
<dbReference type="EMBL" id="JARBHB010000014">
    <property type="protein sequence ID" value="KAJ8868356.1"/>
    <property type="molecule type" value="Genomic_DNA"/>
</dbReference>
<comment type="caution">
    <text evidence="2">The sequence shown here is derived from an EMBL/GenBank/DDBJ whole genome shotgun (WGS) entry which is preliminary data.</text>
</comment>
<reference evidence="2 3" key="1">
    <citation type="submission" date="2023-02" db="EMBL/GenBank/DDBJ databases">
        <title>LHISI_Scaffold_Assembly.</title>
        <authorList>
            <person name="Stuart O.P."/>
            <person name="Cleave R."/>
            <person name="Magrath M.J.L."/>
            <person name="Mikheyev A.S."/>
        </authorList>
    </citation>
    <scope>NUCLEOTIDE SEQUENCE [LARGE SCALE GENOMIC DNA]</scope>
    <source>
        <strain evidence="2">Daus_M_001</strain>
        <tissue evidence="2">Leg muscle</tissue>
    </source>
</reference>
<evidence type="ECO:0000313" key="2">
    <source>
        <dbReference type="EMBL" id="KAJ8868356.1"/>
    </source>
</evidence>
<gene>
    <name evidence="2" type="ORF">PR048_029872</name>
</gene>
<dbReference type="Proteomes" id="UP001159363">
    <property type="component" value="Chromosome 13"/>
</dbReference>
<name>A0ABQ9G7D3_9NEOP</name>
<organism evidence="2 3">
    <name type="scientific">Dryococelus australis</name>
    <dbReference type="NCBI Taxonomy" id="614101"/>
    <lineage>
        <taxon>Eukaryota</taxon>
        <taxon>Metazoa</taxon>
        <taxon>Ecdysozoa</taxon>
        <taxon>Arthropoda</taxon>
        <taxon>Hexapoda</taxon>
        <taxon>Insecta</taxon>
        <taxon>Pterygota</taxon>
        <taxon>Neoptera</taxon>
        <taxon>Polyneoptera</taxon>
        <taxon>Phasmatodea</taxon>
        <taxon>Verophasmatodea</taxon>
        <taxon>Anareolatae</taxon>
        <taxon>Phasmatidae</taxon>
        <taxon>Eurycanthinae</taxon>
        <taxon>Dryococelus</taxon>
    </lineage>
</organism>
<evidence type="ECO:0000256" key="1">
    <source>
        <dbReference type="SAM" id="MobiDB-lite"/>
    </source>
</evidence>
<sequence>MFPLAELQRLEQAECQVTCIANETARRISSARRAVETLKQSQVRRQQQAGYSAPQRANEIDEEAKAC</sequence>
<proteinExistence type="predicted"/>